<dbReference type="InterPro" id="IPR000571">
    <property type="entry name" value="Znf_CCCH"/>
</dbReference>
<feature type="compositionally biased region" description="Basic and acidic residues" evidence="11">
    <location>
        <begin position="269"/>
        <end position="297"/>
    </location>
</feature>
<feature type="domain" description="C3H1-type" evidence="12">
    <location>
        <begin position="592"/>
        <end position="625"/>
    </location>
</feature>
<dbReference type="GO" id="GO:0008270">
    <property type="term" value="F:zinc ion binding"/>
    <property type="evidence" value="ECO:0007669"/>
    <property type="project" value="UniProtKB-KW"/>
</dbReference>
<reference evidence="13" key="1">
    <citation type="submission" date="2022-01" db="EMBL/GenBank/DDBJ databases">
        <authorList>
            <person name="King R."/>
        </authorList>
    </citation>
    <scope>NUCLEOTIDE SEQUENCE</scope>
</reference>
<feature type="region of interest" description="Disordered" evidence="11">
    <location>
        <begin position="441"/>
        <end position="467"/>
    </location>
</feature>
<protein>
    <recommendedName>
        <fullName evidence="3">Zinc finger CCCH domain-containing protein 14</fullName>
    </recommendedName>
</protein>
<evidence type="ECO:0000256" key="1">
    <source>
        <dbReference type="ARBA" id="ARBA00004123"/>
    </source>
</evidence>
<dbReference type="GO" id="GO:0008143">
    <property type="term" value="F:poly(A) binding"/>
    <property type="evidence" value="ECO:0007669"/>
    <property type="project" value="InterPro"/>
</dbReference>
<dbReference type="PANTHER" id="PTHR14738">
    <property type="entry name" value="ZINC FINGER CCCH DOMAIN-CONTAINING PROTEIN 14"/>
    <property type="match status" value="1"/>
</dbReference>
<name>A0A9P0CLK6_9CUCU</name>
<sequence length="635" mass="73711">MDKVGAEVGQKMRSAIKAKLLELNCYVDDELPDYIMVMVANRRNKMQMKEDLNLFLNTKTEAFVDWLHIVLKKLKEVTVTNPEVYKIAIKRKSSEQEEVKVQKEKKFKKPLNSVKKEEDIAENRREDKTSDEFDIPLLSEVNSSSEKDLEEIERKIRSVKSRLGILVDEPEVEATVVQLQTDKYKQTHNINLESSAGRDNEPTDNDEFQSVSENQASLTPEKERRHSPITFESDRTPPRKPSVLKRLGERISDRKSNYSKREHRFKRRSSSDRNTSRKSSRDDRIRSRSNDRSRHGVVEFSKLKNKLSQKEVMSKIHVPKKVPEELEHLDELKLREVRSMVQVKPRVISSGAPQPNKNLLLKAVEEAHRSVSQSTNIKAVNLNGEIPNTRKLSHREKVKLRNIILAQVSREDSDTDDEEREYEYVPKPLVKKGHQELPEYVPSSRESIDEPLTPEKNSKKRISAKARLERRKSPSPIIFDKRIIKVSSNSNKLEIPDRLPVVHPAISLKNKETCKYWPNCRQGDKCEFVHPSTKCELFPNCQYRDKCLYIHPSCKFGPACTKKNCPYSHFNSTKLLNKLPVTQPQTCKFFPKCTNITCPFYHPKLCKFGNYCKNKTDCPFSHIFDKSSLTWRSKV</sequence>
<evidence type="ECO:0000259" key="12">
    <source>
        <dbReference type="PROSITE" id="PS50103"/>
    </source>
</evidence>
<evidence type="ECO:0000256" key="10">
    <source>
        <dbReference type="SAM" id="Coils"/>
    </source>
</evidence>
<dbReference type="PROSITE" id="PS50103">
    <property type="entry name" value="ZF_C3H1"/>
    <property type="match status" value="2"/>
</dbReference>
<feature type="compositionally biased region" description="Basic residues" evidence="11">
    <location>
        <begin position="458"/>
        <end position="467"/>
    </location>
</feature>
<gene>
    <name evidence="13" type="ORF">PSYICH_LOCUS3257</name>
</gene>
<evidence type="ECO:0000256" key="9">
    <source>
        <dbReference type="PROSITE-ProRule" id="PRU00723"/>
    </source>
</evidence>
<evidence type="ECO:0000313" key="14">
    <source>
        <dbReference type="Proteomes" id="UP001153636"/>
    </source>
</evidence>
<evidence type="ECO:0000256" key="3">
    <source>
        <dbReference type="ARBA" id="ARBA00015071"/>
    </source>
</evidence>
<evidence type="ECO:0000256" key="2">
    <source>
        <dbReference type="ARBA" id="ARBA00008423"/>
    </source>
</evidence>
<evidence type="ECO:0000256" key="7">
    <source>
        <dbReference type="ARBA" id="ARBA00022833"/>
    </source>
</evidence>
<keyword evidence="5" id="KW-0677">Repeat</keyword>
<dbReference type="Pfam" id="PF14608">
    <property type="entry name" value="zf-CCCH_2"/>
    <property type="match status" value="5"/>
</dbReference>
<dbReference type="GO" id="GO:0005737">
    <property type="term" value="C:cytoplasm"/>
    <property type="evidence" value="ECO:0007669"/>
    <property type="project" value="TreeGrafter"/>
</dbReference>
<comment type="subcellular location">
    <subcellularLocation>
        <location evidence="1">Nucleus</location>
    </subcellularLocation>
</comment>
<dbReference type="Proteomes" id="UP001153636">
    <property type="component" value="Chromosome 12"/>
</dbReference>
<keyword evidence="6 9" id="KW-0863">Zinc-finger</keyword>
<keyword evidence="14" id="KW-1185">Reference proteome</keyword>
<keyword evidence="8" id="KW-0539">Nucleus</keyword>
<evidence type="ECO:0000256" key="8">
    <source>
        <dbReference type="ARBA" id="ARBA00023242"/>
    </source>
</evidence>
<feature type="compositionally biased region" description="Polar residues" evidence="11">
    <location>
        <begin position="208"/>
        <end position="218"/>
    </location>
</feature>
<evidence type="ECO:0000256" key="11">
    <source>
        <dbReference type="SAM" id="MobiDB-lite"/>
    </source>
</evidence>
<feature type="domain" description="C3H1-type" evidence="12">
    <location>
        <begin position="508"/>
        <end position="533"/>
    </location>
</feature>
<feature type="compositionally biased region" description="Basic and acidic residues" evidence="11">
    <location>
        <begin position="220"/>
        <end position="237"/>
    </location>
</feature>
<dbReference type="PANTHER" id="PTHR14738:SF29">
    <property type="entry name" value="ZINC FINGER CCCH DOMAIN-CONTAINING PROTEIN 14"/>
    <property type="match status" value="1"/>
</dbReference>
<dbReference type="GO" id="GO:0005634">
    <property type="term" value="C:nucleus"/>
    <property type="evidence" value="ECO:0007669"/>
    <property type="project" value="UniProtKB-SubCell"/>
</dbReference>
<dbReference type="GO" id="GO:0043488">
    <property type="term" value="P:regulation of mRNA stability"/>
    <property type="evidence" value="ECO:0007669"/>
    <property type="project" value="InterPro"/>
</dbReference>
<keyword evidence="4 9" id="KW-0479">Metal-binding</keyword>
<dbReference type="SMART" id="SM00356">
    <property type="entry name" value="ZnF_C3H1"/>
    <property type="match status" value="3"/>
</dbReference>
<proteinExistence type="inferred from homology"/>
<evidence type="ECO:0000256" key="4">
    <source>
        <dbReference type="ARBA" id="ARBA00022723"/>
    </source>
</evidence>
<evidence type="ECO:0000256" key="5">
    <source>
        <dbReference type="ARBA" id="ARBA00022737"/>
    </source>
</evidence>
<dbReference type="Gene3D" id="4.10.1000.30">
    <property type="match status" value="2"/>
</dbReference>
<feature type="zinc finger region" description="C3H1-type" evidence="9">
    <location>
        <begin position="592"/>
        <end position="625"/>
    </location>
</feature>
<dbReference type="Gene3D" id="1.20.1390.10">
    <property type="entry name" value="PWI domain"/>
    <property type="match status" value="1"/>
</dbReference>
<dbReference type="OrthoDB" id="5589010at2759"/>
<feature type="coiled-coil region" evidence="10">
    <location>
        <begin position="142"/>
        <end position="169"/>
    </location>
</feature>
<keyword evidence="7 9" id="KW-0862">Zinc</keyword>
<feature type="region of interest" description="Disordered" evidence="11">
    <location>
        <begin position="191"/>
        <end position="297"/>
    </location>
</feature>
<feature type="zinc finger region" description="C3H1-type" evidence="9">
    <location>
        <begin position="508"/>
        <end position="533"/>
    </location>
</feature>
<accession>A0A9P0CLK6</accession>
<evidence type="ECO:0000256" key="6">
    <source>
        <dbReference type="ARBA" id="ARBA00022771"/>
    </source>
</evidence>
<dbReference type="InterPro" id="IPR040366">
    <property type="entry name" value="Nab2/ZC3H14"/>
</dbReference>
<dbReference type="AlphaFoldDB" id="A0A9P0CLK6"/>
<dbReference type="EMBL" id="OV651824">
    <property type="protein sequence ID" value="CAH1102343.1"/>
    <property type="molecule type" value="Genomic_DNA"/>
</dbReference>
<comment type="similarity">
    <text evidence="2">Belongs to the ZC3H14 family.</text>
</comment>
<evidence type="ECO:0000313" key="13">
    <source>
        <dbReference type="EMBL" id="CAH1102343.1"/>
    </source>
</evidence>
<feature type="compositionally biased region" description="Basic and acidic residues" evidence="11">
    <location>
        <begin position="246"/>
        <end position="260"/>
    </location>
</feature>
<keyword evidence="10" id="KW-0175">Coiled coil</keyword>
<organism evidence="13 14">
    <name type="scientific">Psylliodes chrysocephalus</name>
    <dbReference type="NCBI Taxonomy" id="3402493"/>
    <lineage>
        <taxon>Eukaryota</taxon>
        <taxon>Metazoa</taxon>
        <taxon>Ecdysozoa</taxon>
        <taxon>Arthropoda</taxon>
        <taxon>Hexapoda</taxon>
        <taxon>Insecta</taxon>
        <taxon>Pterygota</taxon>
        <taxon>Neoptera</taxon>
        <taxon>Endopterygota</taxon>
        <taxon>Coleoptera</taxon>
        <taxon>Polyphaga</taxon>
        <taxon>Cucujiformia</taxon>
        <taxon>Chrysomeloidea</taxon>
        <taxon>Chrysomelidae</taxon>
        <taxon>Galerucinae</taxon>
        <taxon>Alticini</taxon>
        <taxon>Psylliodes</taxon>
    </lineage>
</organism>